<evidence type="ECO:0000256" key="4">
    <source>
        <dbReference type="SAM" id="MobiDB-lite"/>
    </source>
</evidence>
<gene>
    <name evidence="6" type="ORF">JOB18_031373</name>
</gene>
<evidence type="ECO:0000256" key="3">
    <source>
        <dbReference type="ARBA" id="ARBA00023163"/>
    </source>
</evidence>
<dbReference type="GO" id="GO:0090575">
    <property type="term" value="C:RNA polymerase II transcription regulator complex"/>
    <property type="evidence" value="ECO:0007669"/>
    <property type="project" value="TreeGrafter"/>
</dbReference>
<keyword evidence="2" id="KW-0010">Activator</keyword>
<name>A0AAV6Q166_SOLSE</name>
<keyword evidence="3" id="KW-0804">Transcription</keyword>
<evidence type="ECO:0000256" key="1">
    <source>
        <dbReference type="ARBA" id="ARBA00023015"/>
    </source>
</evidence>
<feature type="region of interest" description="Disordered" evidence="4">
    <location>
        <begin position="345"/>
        <end position="368"/>
    </location>
</feature>
<keyword evidence="1" id="KW-0805">Transcription regulation</keyword>
<dbReference type="GO" id="GO:0003677">
    <property type="term" value="F:DNA binding"/>
    <property type="evidence" value="ECO:0007669"/>
    <property type="project" value="InterPro"/>
</dbReference>
<dbReference type="Pfam" id="PF09310">
    <property type="entry name" value="PD-C2-AF1"/>
    <property type="match status" value="1"/>
</dbReference>
<organism evidence="6 7">
    <name type="scientific">Solea senegalensis</name>
    <name type="common">Senegalese sole</name>
    <dbReference type="NCBI Taxonomy" id="28829"/>
    <lineage>
        <taxon>Eukaryota</taxon>
        <taxon>Metazoa</taxon>
        <taxon>Chordata</taxon>
        <taxon>Craniata</taxon>
        <taxon>Vertebrata</taxon>
        <taxon>Euteleostomi</taxon>
        <taxon>Actinopterygii</taxon>
        <taxon>Neopterygii</taxon>
        <taxon>Teleostei</taxon>
        <taxon>Neoteleostei</taxon>
        <taxon>Acanthomorphata</taxon>
        <taxon>Carangaria</taxon>
        <taxon>Pleuronectiformes</taxon>
        <taxon>Pleuronectoidei</taxon>
        <taxon>Soleidae</taxon>
        <taxon>Solea</taxon>
    </lineage>
</organism>
<dbReference type="GO" id="GO:0045944">
    <property type="term" value="P:positive regulation of transcription by RNA polymerase II"/>
    <property type="evidence" value="ECO:0007669"/>
    <property type="project" value="TreeGrafter"/>
</dbReference>
<dbReference type="PANTHER" id="PTHR15363:SF3">
    <property type="entry name" value="POU DOMAIN CLASS 2-ASSOCIATING FACTOR 1"/>
    <property type="match status" value="1"/>
</dbReference>
<dbReference type="Proteomes" id="UP000693946">
    <property type="component" value="Linkage Group LG8"/>
</dbReference>
<dbReference type="InterPro" id="IPR047571">
    <property type="entry name" value="OCA"/>
</dbReference>
<keyword evidence="7" id="KW-1185">Reference proteome</keyword>
<protein>
    <recommendedName>
        <fullName evidence="5">OCA domain-containing protein</fullName>
    </recommendedName>
</protein>
<evidence type="ECO:0000259" key="5">
    <source>
        <dbReference type="PROSITE" id="PS52003"/>
    </source>
</evidence>
<reference evidence="6 7" key="1">
    <citation type="journal article" date="2021" name="Sci. Rep.">
        <title>Chromosome anchoring in Senegalese sole (Solea senegalensis) reveals sex-associated markers and genome rearrangements in flatfish.</title>
        <authorList>
            <person name="Guerrero-Cozar I."/>
            <person name="Gomez-Garrido J."/>
            <person name="Berbel C."/>
            <person name="Martinez-Blanch J.F."/>
            <person name="Alioto T."/>
            <person name="Claros M.G."/>
            <person name="Gagnaire P.A."/>
            <person name="Manchado M."/>
        </authorList>
    </citation>
    <scope>NUCLEOTIDE SEQUENCE [LARGE SCALE GENOMIC DNA]</scope>
    <source>
        <strain evidence="6">Sse05_10M</strain>
    </source>
</reference>
<dbReference type="EMBL" id="JAGKHQ010000020">
    <property type="protein sequence ID" value="KAG7479654.1"/>
    <property type="molecule type" value="Genomic_DNA"/>
</dbReference>
<feature type="domain" description="OCA" evidence="5">
    <location>
        <begin position="97"/>
        <end position="119"/>
    </location>
</feature>
<accession>A0AAV6Q166</accession>
<evidence type="ECO:0000313" key="7">
    <source>
        <dbReference type="Proteomes" id="UP000693946"/>
    </source>
</evidence>
<feature type="compositionally biased region" description="Low complexity" evidence="4">
    <location>
        <begin position="358"/>
        <end position="368"/>
    </location>
</feature>
<evidence type="ECO:0000313" key="6">
    <source>
        <dbReference type="EMBL" id="KAG7479654.1"/>
    </source>
</evidence>
<dbReference type="PROSITE" id="PS52003">
    <property type="entry name" value="OCA"/>
    <property type="match status" value="1"/>
</dbReference>
<evidence type="ECO:0000256" key="2">
    <source>
        <dbReference type="ARBA" id="ARBA00023159"/>
    </source>
</evidence>
<dbReference type="GO" id="GO:0070974">
    <property type="term" value="F:POU domain binding"/>
    <property type="evidence" value="ECO:0007669"/>
    <property type="project" value="InterPro"/>
</dbReference>
<comment type="caution">
    <text evidence="6">The sequence shown here is derived from an EMBL/GenBank/DDBJ whole genome shotgun (WGS) entry which is preliminary data.</text>
</comment>
<sequence>MSCWSVPLDFGITIVSLDSWTCDSTYLALKVKLDALGRFVVYETVTSHGDCSSATLRYKAQQSSCHFDFLQFERPIRISRIHSMHWEKTPPSTLARSRPYQGVRVRDPVKELLRRKRSLELHSTKTAPSTLDEVQRNNQSTSAQAIFGAGAASSTTAAAEDGPQQCTGWKTPSTATGAAMTTWSSPEYCQQEPSAQTLAYPATSLTADLYMQTLCPSYTMLTYTHAPLLTNFGTIPVAPAPGSLPQMELPDSGLTYLPWAQPLTTISTVPTAGVQFAPGTAAALSTPPMMQMPLSMSLTTMIPQLEPHGPDLHPHILDLPQRSELDEDAGIEPGSPNLLDKLLEDQKEDGEEEESKDSYSSSLFIPNV</sequence>
<dbReference type="AlphaFoldDB" id="A0AAV6Q166"/>
<dbReference type="PANTHER" id="PTHR15363">
    <property type="entry name" value="POU DOMAIN CLASS 2-ASSOCIATING FACTOR 1"/>
    <property type="match status" value="1"/>
</dbReference>
<feature type="compositionally biased region" description="Acidic residues" evidence="4">
    <location>
        <begin position="346"/>
        <end position="355"/>
    </location>
</feature>
<proteinExistence type="predicted"/>
<dbReference type="InterPro" id="IPR015389">
    <property type="entry name" value="PD-C2-AF1"/>
</dbReference>
<dbReference type="GO" id="GO:0003713">
    <property type="term" value="F:transcription coactivator activity"/>
    <property type="evidence" value="ECO:0007669"/>
    <property type="project" value="TreeGrafter"/>
</dbReference>